<dbReference type="InterPro" id="IPR029055">
    <property type="entry name" value="Ntn_hydrolases_N"/>
</dbReference>
<dbReference type="Gene3D" id="3.40.50.620">
    <property type="entry name" value="HUPs"/>
    <property type="match status" value="1"/>
</dbReference>
<dbReference type="SUPFAM" id="SSF52402">
    <property type="entry name" value="Adenine nucleotide alpha hydrolases-like"/>
    <property type="match status" value="1"/>
</dbReference>
<comment type="caution">
    <text evidence="12">The sequence shown here is derived from an EMBL/GenBank/DDBJ whole genome shotgun (WGS) entry which is preliminary data.</text>
</comment>
<organism evidence="12 13">
    <name type="scientific">Desulfotignum phosphitoxidans DSM 13687</name>
    <dbReference type="NCBI Taxonomy" id="1286635"/>
    <lineage>
        <taxon>Bacteria</taxon>
        <taxon>Pseudomonadati</taxon>
        <taxon>Thermodesulfobacteriota</taxon>
        <taxon>Desulfobacteria</taxon>
        <taxon>Desulfobacterales</taxon>
        <taxon>Desulfobacteraceae</taxon>
        <taxon>Desulfotignum</taxon>
    </lineage>
</organism>
<evidence type="ECO:0000259" key="11">
    <source>
        <dbReference type="PROSITE" id="PS51278"/>
    </source>
</evidence>
<dbReference type="PIRSF" id="PIRSF001589">
    <property type="entry name" value="Asn_synthetase_glu-h"/>
    <property type="match status" value="1"/>
</dbReference>
<evidence type="ECO:0000313" key="13">
    <source>
        <dbReference type="Proteomes" id="UP000014216"/>
    </source>
</evidence>
<reference evidence="12 13" key="1">
    <citation type="journal article" date="2013" name="Genome Announc.">
        <title>Draft Genome Sequence of Desulfotignum phosphitoxidans DSM 13687 Strain FiPS-3.</title>
        <authorList>
            <person name="Poehlein A."/>
            <person name="Daniel R."/>
            <person name="Simeonova D.D."/>
        </authorList>
    </citation>
    <scope>NUCLEOTIDE SEQUENCE [LARGE SCALE GENOMIC DNA]</scope>
    <source>
        <strain evidence="12 13">DSM 13687</strain>
    </source>
</reference>
<feature type="binding site" evidence="9">
    <location>
        <begin position="361"/>
        <end position="362"/>
    </location>
    <ligand>
        <name>ATP</name>
        <dbReference type="ChEBI" id="CHEBI:30616"/>
    </ligand>
</feature>
<evidence type="ECO:0000256" key="1">
    <source>
        <dbReference type="ARBA" id="ARBA00005187"/>
    </source>
</evidence>
<dbReference type="InterPro" id="IPR014729">
    <property type="entry name" value="Rossmann-like_a/b/a_fold"/>
</dbReference>
<evidence type="ECO:0000256" key="9">
    <source>
        <dbReference type="PIRSR" id="PIRSR001589-2"/>
    </source>
</evidence>
<dbReference type="NCBIfam" id="TIGR01536">
    <property type="entry name" value="asn_synth_AEB"/>
    <property type="match status" value="1"/>
</dbReference>
<dbReference type="PANTHER" id="PTHR43284">
    <property type="entry name" value="ASPARAGINE SYNTHETASE (GLUTAMINE-HYDROLYZING)"/>
    <property type="match status" value="1"/>
</dbReference>
<sequence>MCGIAGIIQFVPHNRDSAMAQITNMADTMAHRGPDEQGVYVDDHAALGHKRLRIIDLSTGQQPMASQDQTLHIVFNGEVYNFQEIKKELVRKNYRFSTTSDTEVVLNAYIEWKEACVKKFNGMFAFAIWDSRKKTLFAARDRVGKKPFYYFWDGKRFAFASELKAILAAGLSQKKIDPKALDCYFSFGYIPVPYSIYDDISKLPSAHTLTLTSDGLNLKKYWHLDFGSTRDLTMDQASDRLTELLYDAVKLRLISDVPLGAFLSGGIDSSLVVSFMAKISSQPVATHTIGFDETGFNELPAAGMVADFLKTDHHQFIVNPDASQTLEKIAAFFDEPFADSSALPTWHVCRMAGKNVTVALSGDGGDEGFGGYTFRYLPHQMESRLRLVLPAVLRTPLFSLIGALYPAGPGLPRFLRLKTIFENLAVSDAQAFYNDLIWLRQKIRQNLYAKGFMDALKGFTPAETVMPVYQKSSGTDPVSRSQHTDIQCYMTDDVLVKVDRMSMAHSLEVRNPLLDYRILEFAAALPLHLKVKNGSGKRLLRHLAAKHLPPQIIDLPKQGFAIPAAHWLRKDLNTFAHDHIFNSEVVLSCMNPAQLHTLWSRHQQGRADHSVLLWGLMMLGLWEKQFHKGPLQ</sequence>
<keyword evidence="8" id="KW-0028">Amino-acid biosynthesis</keyword>
<dbReference type="PROSITE" id="PS51278">
    <property type="entry name" value="GATASE_TYPE_2"/>
    <property type="match status" value="1"/>
</dbReference>
<evidence type="ECO:0000256" key="2">
    <source>
        <dbReference type="ARBA" id="ARBA00005752"/>
    </source>
</evidence>
<dbReference type="Gene3D" id="3.60.20.10">
    <property type="entry name" value="Glutamine Phosphoribosylpyrophosphate, subunit 1, domain 1"/>
    <property type="match status" value="1"/>
</dbReference>
<keyword evidence="5 9" id="KW-0067">ATP-binding</keyword>
<evidence type="ECO:0000256" key="3">
    <source>
        <dbReference type="ARBA" id="ARBA00012737"/>
    </source>
</evidence>
<dbReference type="InterPro" id="IPR033738">
    <property type="entry name" value="AsnB_N"/>
</dbReference>
<dbReference type="PANTHER" id="PTHR43284:SF1">
    <property type="entry name" value="ASPARAGINE SYNTHETASE"/>
    <property type="match status" value="1"/>
</dbReference>
<dbReference type="Pfam" id="PF13537">
    <property type="entry name" value="GATase_7"/>
    <property type="match status" value="1"/>
</dbReference>
<keyword evidence="13" id="KW-1185">Reference proteome</keyword>
<comment type="pathway">
    <text evidence="1">Amino-acid biosynthesis; L-asparagine biosynthesis; L-asparagine from L-aspartate (L-Gln route): step 1/1.</text>
</comment>
<evidence type="ECO:0000256" key="6">
    <source>
        <dbReference type="ARBA" id="ARBA00022962"/>
    </source>
</evidence>
<gene>
    <name evidence="12" type="primary">asnB</name>
    <name evidence="12" type="ORF">Dpo_5c02000</name>
</gene>
<dbReference type="EMBL" id="APJX01000005">
    <property type="protein sequence ID" value="EMS79275.1"/>
    <property type="molecule type" value="Genomic_DNA"/>
</dbReference>
<dbReference type="PATRIC" id="fig|1286635.3.peg.2671"/>
<dbReference type="InterPro" id="IPR001962">
    <property type="entry name" value="Asn_synthase"/>
</dbReference>
<dbReference type="Pfam" id="PF00733">
    <property type="entry name" value="Asn_synthase"/>
    <property type="match status" value="1"/>
</dbReference>
<evidence type="ECO:0000256" key="5">
    <source>
        <dbReference type="ARBA" id="ARBA00022840"/>
    </source>
</evidence>
<keyword evidence="6 8" id="KW-0315">Glutamine amidotransferase</keyword>
<comment type="catalytic activity">
    <reaction evidence="7">
        <text>L-aspartate + L-glutamine + ATP + H2O = L-asparagine + L-glutamate + AMP + diphosphate + H(+)</text>
        <dbReference type="Rhea" id="RHEA:12228"/>
        <dbReference type="ChEBI" id="CHEBI:15377"/>
        <dbReference type="ChEBI" id="CHEBI:15378"/>
        <dbReference type="ChEBI" id="CHEBI:29985"/>
        <dbReference type="ChEBI" id="CHEBI:29991"/>
        <dbReference type="ChEBI" id="CHEBI:30616"/>
        <dbReference type="ChEBI" id="CHEBI:33019"/>
        <dbReference type="ChEBI" id="CHEBI:58048"/>
        <dbReference type="ChEBI" id="CHEBI:58359"/>
        <dbReference type="ChEBI" id="CHEBI:456215"/>
        <dbReference type="EC" id="6.3.5.4"/>
    </reaction>
</comment>
<proteinExistence type="inferred from homology"/>
<evidence type="ECO:0000256" key="8">
    <source>
        <dbReference type="PIRSR" id="PIRSR001589-1"/>
    </source>
</evidence>
<dbReference type="GO" id="GO:0006529">
    <property type="term" value="P:asparagine biosynthetic process"/>
    <property type="evidence" value="ECO:0007669"/>
    <property type="project" value="UniProtKB-KW"/>
</dbReference>
<accession>S0FX29</accession>
<dbReference type="SUPFAM" id="SSF56235">
    <property type="entry name" value="N-terminal nucleophile aminohydrolases (Ntn hydrolases)"/>
    <property type="match status" value="1"/>
</dbReference>
<dbReference type="GO" id="GO:0004066">
    <property type="term" value="F:asparagine synthase (glutamine-hydrolyzing) activity"/>
    <property type="evidence" value="ECO:0007669"/>
    <property type="project" value="UniProtKB-EC"/>
</dbReference>
<dbReference type="CDD" id="cd01991">
    <property type="entry name" value="Asn_synthase_B_C"/>
    <property type="match status" value="1"/>
</dbReference>
<dbReference type="InterPro" id="IPR017932">
    <property type="entry name" value="GATase_2_dom"/>
</dbReference>
<dbReference type="EC" id="6.3.5.4" evidence="3"/>
<keyword evidence="12" id="KW-0436">Ligase</keyword>
<dbReference type="AlphaFoldDB" id="S0FX29"/>
<feature type="domain" description="Glutamine amidotransferase type-2" evidence="11">
    <location>
        <begin position="2"/>
        <end position="214"/>
    </location>
</feature>
<dbReference type="GO" id="GO:0005524">
    <property type="term" value="F:ATP binding"/>
    <property type="evidence" value="ECO:0007669"/>
    <property type="project" value="UniProtKB-KW"/>
</dbReference>
<feature type="binding site" evidence="9">
    <location>
        <position position="289"/>
    </location>
    <ligand>
        <name>ATP</name>
        <dbReference type="ChEBI" id="CHEBI:30616"/>
    </ligand>
</feature>
<dbReference type="InterPro" id="IPR051786">
    <property type="entry name" value="ASN_synthetase/amidase"/>
</dbReference>
<dbReference type="RefSeq" id="WP_006966367.1">
    <property type="nucleotide sequence ID" value="NZ_APJX01000005.1"/>
</dbReference>
<dbReference type="OrthoDB" id="9763290at2"/>
<keyword evidence="4 9" id="KW-0547">Nucleotide-binding</keyword>
<evidence type="ECO:0000256" key="10">
    <source>
        <dbReference type="PIRSR" id="PIRSR001589-3"/>
    </source>
</evidence>
<evidence type="ECO:0000313" key="12">
    <source>
        <dbReference type="EMBL" id="EMS79275.1"/>
    </source>
</evidence>
<feature type="site" description="Important for beta-aspartyl-AMP intermediate formation" evidence="10">
    <location>
        <position position="363"/>
    </location>
</feature>
<dbReference type="InterPro" id="IPR006426">
    <property type="entry name" value="Asn_synth_AEB"/>
</dbReference>
<evidence type="ECO:0000256" key="4">
    <source>
        <dbReference type="ARBA" id="ARBA00022741"/>
    </source>
</evidence>
<dbReference type="Proteomes" id="UP000014216">
    <property type="component" value="Unassembled WGS sequence"/>
</dbReference>
<feature type="active site" description="For GATase activity" evidence="8">
    <location>
        <position position="2"/>
    </location>
</feature>
<name>S0FX29_9BACT</name>
<keyword evidence="8" id="KW-0061">Asparagine biosynthesis</keyword>
<protein>
    <recommendedName>
        <fullName evidence="3">asparagine synthase (glutamine-hydrolyzing)</fullName>
        <ecNumber evidence="3">6.3.5.4</ecNumber>
    </recommendedName>
</protein>
<dbReference type="GO" id="GO:0005829">
    <property type="term" value="C:cytosol"/>
    <property type="evidence" value="ECO:0007669"/>
    <property type="project" value="TreeGrafter"/>
</dbReference>
<evidence type="ECO:0000256" key="7">
    <source>
        <dbReference type="ARBA" id="ARBA00048741"/>
    </source>
</evidence>
<comment type="similarity">
    <text evidence="2">Belongs to the asparagine synthetase family.</text>
</comment>
<dbReference type="CDD" id="cd00712">
    <property type="entry name" value="AsnB"/>
    <property type="match status" value="1"/>
</dbReference>
<feature type="binding site" evidence="9">
    <location>
        <position position="101"/>
    </location>
    <ligand>
        <name>L-glutamine</name>
        <dbReference type="ChEBI" id="CHEBI:58359"/>
    </ligand>
</feature>